<dbReference type="GO" id="GO:0016020">
    <property type="term" value="C:membrane"/>
    <property type="evidence" value="ECO:0007669"/>
    <property type="project" value="GOC"/>
</dbReference>
<feature type="domain" description="Saposin B-type" evidence="9">
    <location>
        <begin position="363"/>
        <end position="444"/>
    </location>
</feature>
<dbReference type="GO" id="GO:0006665">
    <property type="term" value="P:sphingolipid metabolic process"/>
    <property type="evidence" value="ECO:0007669"/>
    <property type="project" value="InterPro"/>
</dbReference>
<feature type="domain" description="Saposin A-type" evidence="10">
    <location>
        <begin position="63"/>
        <end position="103"/>
    </location>
</feature>
<dbReference type="SMART" id="SM00741">
    <property type="entry name" value="SapB"/>
    <property type="match status" value="4"/>
</dbReference>
<keyword evidence="8" id="KW-1133">Transmembrane helix</keyword>
<evidence type="ECO:0000313" key="12">
    <source>
        <dbReference type="Proteomes" id="UP000250572"/>
    </source>
</evidence>
<feature type="region of interest" description="Disordered" evidence="7">
    <location>
        <begin position="18"/>
        <end position="40"/>
    </location>
</feature>
<keyword evidence="3" id="KW-0732">Signal</keyword>
<feature type="domain" description="Saposin B-type" evidence="9">
    <location>
        <begin position="238"/>
        <end position="319"/>
    </location>
</feature>
<dbReference type="InterPro" id="IPR008139">
    <property type="entry name" value="SaposinB_dom"/>
</dbReference>
<dbReference type="InterPro" id="IPR007856">
    <property type="entry name" value="SapB_1"/>
</dbReference>
<evidence type="ECO:0000256" key="5">
    <source>
        <dbReference type="ARBA" id="ARBA00023157"/>
    </source>
</evidence>
<comment type="subcellular location">
    <subcellularLocation>
        <location evidence="1">Secreted</location>
    </subcellularLocation>
</comment>
<dbReference type="InterPro" id="IPR003119">
    <property type="entry name" value="SAP_A"/>
</dbReference>
<dbReference type="PROSITE" id="PS51110">
    <property type="entry name" value="SAP_A"/>
    <property type="match status" value="1"/>
</dbReference>
<evidence type="ECO:0000259" key="9">
    <source>
        <dbReference type="PROSITE" id="PS50015"/>
    </source>
</evidence>
<evidence type="ECO:0008006" key="13">
    <source>
        <dbReference type="Google" id="ProtNLM"/>
    </source>
</evidence>
<keyword evidence="12" id="KW-1185">Reference proteome</keyword>
<dbReference type="STRING" id="33528.ENSGAFP00000009562"/>
<dbReference type="Proteomes" id="UP000250572">
    <property type="component" value="Unassembled WGS sequence"/>
</dbReference>
<evidence type="ECO:0000256" key="8">
    <source>
        <dbReference type="SAM" id="Phobius"/>
    </source>
</evidence>
<evidence type="ECO:0000256" key="7">
    <source>
        <dbReference type="SAM" id="MobiDB-lite"/>
    </source>
</evidence>
<organism evidence="11 12">
    <name type="scientific">Gambusia affinis</name>
    <name type="common">Western mosquitofish</name>
    <name type="synonym">Heterandria affinis</name>
    <dbReference type="NCBI Taxonomy" id="33528"/>
    <lineage>
        <taxon>Eukaryota</taxon>
        <taxon>Metazoa</taxon>
        <taxon>Chordata</taxon>
        <taxon>Craniata</taxon>
        <taxon>Vertebrata</taxon>
        <taxon>Euteleostomi</taxon>
        <taxon>Actinopterygii</taxon>
        <taxon>Neopterygii</taxon>
        <taxon>Teleostei</taxon>
        <taxon>Neoteleostei</taxon>
        <taxon>Acanthomorphata</taxon>
        <taxon>Ovalentaria</taxon>
        <taxon>Atherinomorphae</taxon>
        <taxon>Cyprinodontiformes</taxon>
        <taxon>Poeciliidae</taxon>
        <taxon>Poeciliinae</taxon>
        <taxon>Gambusia</taxon>
    </lineage>
</organism>
<dbReference type="PROSITE" id="PS50015">
    <property type="entry name" value="SAP_B"/>
    <property type="match status" value="4"/>
</dbReference>
<feature type="domain" description="Saposin B-type" evidence="9">
    <location>
        <begin position="104"/>
        <end position="187"/>
    </location>
</feature>
<dbReference type="Pfam" id="PF02199">
    <property type="entry name" value="SapA"/>
    <property type="match status" value="2"/>
</dbReference>
<dbReference type="PRINTS" id="PR01797">
    <property type="entry name" value="SAPOSIN"/>
</dbReference>
<feature type="region of interest" description="Disordered" evidence="7">
    <location>
        <begin position="573"/>
        <end position="593"/>
    </location>
</feature>
<dbReference type="PANTHER" id="PTHR11480:SF3">
    <property type="entry name" value="BCDNA.GH08312"/>
    <property type="match status" value="1"/>
</dbReference>
<evidence type="ECO:0000256" key="1">
    <source>
        <dbReference type="ARBA" id="ARBA00004613"/>
    </source>
</evidence>
<dbReference type="FunFam" id="1.10.225.10:FF:000002">
    <property type="entry name" value="prosaposin isoform X2"/>
    <property type="match status" value="3"/>
</dbReference>
<dbReference type="InterPro" id="IPR011001">
    <property type="entry name" value="Saposin-like"/>
</dbReference>
<sequence length="660" mass="73132">MKTELQKAEDRGLDVQYIQGKFRKPKPPPKFPPSTADKHKPTGNNAVMLLLTLLFVSSAVATPLLGTEQCARGPPYWCQSLKTASLCKAFTHCQQNVWNKPQMKTVPCDMCKEILMVVGQLLKDNATEVEILGYLEKACNLIPDQGLGAECKEIVDSYYPILLGIITGELEDPGVVCGAMGLCKSTQMSLARFEHQEELKSNEIPEVDLAQRVAPFMLNVPDLLYPQNTEYPAPKQTGDVVCQDCIKFFSDAQAEAKANTSFIDSLIQNIEHQCDMLGPGMSDMCKQYVGQYGPAVVQQLMSMQPKEICALAGFCPEMKKSVPMLDLQPAKAIPAAKTMVAAKLFPATKVEAPASRPMVRIRDSPTCAICEFVMKQLESLLEDHATEAEVVQAVEKVCTFLPSSLTAQCKDLVETYGQAIIELLVQQVDPKTVCTVLGLCNDASRAYIVALDKAHFEVGGYCEVCKMAVSYIDGILEKNATEQEIEEAVKKVCSFLPDSYKTECDQLIEQYEPVLIQLLLQMLDPDFVCTKMGACPAANRRFLEMLACSRGPDYWCKVKGAAELCGVNTVDNKNRKRRSNSQPQSEEEGHDHACGFGQLPGNHLWSVDHRQGTQVAVREAQQAVKDHRVNVMGEQYSMEVVPWLVVTEHEKWHQHGATQH</sequence>
<keyword evidence="2" id="KW-0964">Secreted</keyword>
<dbReference type="Gene3D" id="1.10.225.10">
    <property type="entry name" value="Saposin-like"/>
    <property type="match status" value="4"/>
</dbReference>
<feature type="transmembrane region" description="Helical" evidence="8">
    <location>
        <begin position="46"/>
        <end position="66"/>
    </location>
</feature>
<name>A0A315VRY5_GAMAF</name>
<protein>
    <recommendedName>
        <fullName evidence="13">Prosaposin</fullName>
    </recommendedName>
</protein>
<accession>A0A315VRY5</accession>
<evidence type="ECO:0000259" key="10">
    <source>
        <dbReference type="PROSITE" id="PS51110"/>
    </source>
</evidence>
<evidence type="ECO:0000313" key="11">
    <source>
        <dbReference type="EMBL" id="PWA25971.1"/>
    </source>
</evidence>
<dbReference type="InterPro" id="IPR008373">
    <property type="entry name" value="Saposin"/>
</dbReference>
<evidence type="ECO:0000256" key="6">
    <source>
        <dbReference type="ARBA" id="ARBA00023180"/>
    </source>
</evidence>
<dbReference type="GO" id="GO:0005576">
    <property type="term" value="C:extracellular region"/>
    <property type="evidence" value="ECO:0007669"/>
    <property type="project" value="UniProtKB-SubCell"/>
</dbReference>
<evidence type="ECO:0000256" key="3">
    <source>
        <dbReference type="ARBA" id="ARBA00022729"/>
    </source>
</evidence>
<evidence type="ECO:0000256" key="4">
    <source>
        <dbReference type="ARBA" id="ARBA00022737"/>
    </source>
</evidence>
<dbReference type="SUPFAM" id="SSF47862">
    <property type="entry name" value="Saposin"/>
    <property type="match status" value="4"/>
</dbReference>
<dbReference type="SMART" id="SM00162">
    <property type="entry name" value="SAPA"/>
    <property type="match status" value="2"/>
</dbReference>
<comment type="caution">
    <text evidence="11">The sequence shown here is derived from an EMBL/GenBank/DDBJ whole genome shotgun (WGS) entry which is preliminary data.</text>
</comment>
<dbReference type="Pfam" id="PF03489">
    <property type="entry name" value="SapB_2"/>
    <property type="match status" value="4"/>
</dbReference>
<dbReference type="PANTHER" id="PTHR11480">
    <property type="entry name" value="SAPOSIN-RELATED"/>
    <property type="match status" value="1"/>
</dbReference>
<reference evidence="11 12" key="1">
    <citation type="journal article" date="2018" name="G3 (Bethesda)">
        <title>A High-Quality Reference Genome for the Invasive Mosquitofish Gambusia affinis Using a Chicago Library.</title>
        <authorList>
            <person name="Hoffberg S.L."/>
            <person name="Troendle N.J."/>
            <person name="Glenn T.C."/>
            <person name="Mahmud O."/>
            <person name="Louha S."/>
            <person name="Chalopin D."/>
            <person name="Bennetzen J.L."/>
            <person name="Mauricio R."/>
        </authorList>
    </citation>
    <scope>NUCLEOTIDE SEQUENCE [LARGE SCALE GENOMIC DNA]</scope>
    <source>
        <strain evidence="11">NE01/NJP1002.9</strain>
        <tissue evidence="11">Muscle</tissue>
    </source>
</reference>
<dbReference type="InterPro" id="IPR008138">
    <property type="entry name" value="SapB_2"/>
</dbReference>
<keyword evidence="6" id="KW-0325">Glycoprotein</keyword>
<proteinExistence type="predicted"/>
<dbReference type="GO" id="GO:0005764">
    <property type="term" value="C:lysosome"/>
    <property type="evidence" value="ECO:0007669"/>
    <property type="project" value="InterPro"/>
</dbReference>
<keyword evidence="8" id="KW-0472">Membrane</keyword>
<keyword evidence="5" id="KW-1015">Disulfide bond</keyword>
<dbReference type="InterPro" id="IPR051428">
    <property type="entry name" value="Sphingo_Act-Surfact_Prot"/>
</dbReference>
<keyword evidence="4" id="KW-0677">Repeat</keyword>
<dbReference type="AlphaFoldDB" id="A0A315VRY5"/>
<gene>
    <name evidence="11" type="ORF">CCH79_00001500</name>
</gene>
<evidence type="ECO:0000256" key="2">
    <source>
        <dbReference type="ARBA" id="ARBA00022525"/>
    </source>
</evidence>
<keyword evidence="8" id="KW-0812">Transmembrane</keyword>
<dbReference type="EMBL" id="NHOQ01001229">
    <property type="protein sequence ID" value="PWA25971.1"/>
    <property type="molecule type" value="Genomic_DNA"/>
</dbReference>
<feature type="domain" description="Saposin B-type" evidence="9">
    <location>
        <begin position="458"/>
        <end position="539"/>
    </location>
</feature>
<dbReference type="Pfam" id="PF05184">
    <property type="entry name" value="SapB_1"/>
    <property type="match status" value="3"/>
</dbReference>